<keyword evidence="3" id="KW-1003">Cell membrane</keyword>
<dbReference type="PANTHER" id="PTHR43528:SF1">
    <property type="entry name" value="ALPHA-KETOGLUTARATE PERMEASE"/>
    <property type="match status" value="1"/>
</dbReference>
<evidence type="ECO:0000256" key="9">
    <source>
        <dbReference type="SAM" id="Phobius"/>
    </source>
</evidence>
<feature type="transmembrane region" description="Helical" evidence="9">
    <location>
        <begin position="328"/>
        <end position="347"/>
    </location>
</feature>
<keyword evidence="6 9" id="KW-1133">Transmembrane helix</keyword>
<feature type="transmembrane region" description="Helical" evidence="9">
    <location>
        <begin position="203"/>
        <end position="224"/>
    </location>
</feature>
<evidence type="ECO:0000256" key="6">
    <source>
        <dbReference type="ARBA" id="ARBA00022989"/>
    </source>
</evidence>
<feature type="transmembrane region" description="Helical" evidence="9">
    <location>
        <begin position="353"/>
        <end position="380"/>
    </location>
</feature>
<dbReference type="Proteomes" id="UP000054770">
    <property type="component" value="Unassembled WGS sequence"/>
</dbReference>
<dbReference type="InterPro" id="IPR036259">
    <property type="entry name" value="MFS_trans_sf"/>
</dbReference>
<evidence type="ECO:0000256" key="2">
    <source>
        <dbReference type="ARBA" id="ARBA00022448"/>
    </source>
</evidence>
<dbReference type="PANTHER" id="PTHR43528">
    <property type="entry name" value="ALPHA-KETOGLUTARATE PERMEASE"/>
    <property type="match status" value="1"/>
</dbReference>
<feature type="region of interest" description="Disordered" evidence="8">
    <location>
        <begin position="1"/>
        <end position="23"/>
    </location>
</feature>
<organism evidence="11 12">
    <name type="scientific">Caballeronia choica</name>
    <dbReference type="NCBI Taxonomy" id="326476"/>
    <lineage>
        <taxon>Bacteria</taxon>
        <taxon>Pseudomonadati</taxon>
        <taxon>Pseudomonadota</taxon>
        <taxon>Betaproteobacteria</taxon>
        <taxon>Burkholderiales</taxon>
        <taxon>Burkholderiaceae</taxon>
        <taxon>Caballeronia</taxon>
    </lineage>
</organism>
<keyword evidence="12" id="KW-1185">Reference proteome</keyword>
<feature type="transmembrane region" description="Helical" evidence="9">
    <location>
        <begin position="392"/>
        <end position="414"/>
    </location>
</feature>
<keyword evidence="5" id="KW-0769">Symport</keyword>
<dbReference type="GO" id="GO:0015293">
    <property type="term" value="F:symporter activity"/>
    <property type="evidence" value="ECO:0007669"/>
    <property type="project" value="UniProtKB-KW"/>
</dbReference>
<protein>
    <submittedName>
        <fullName evidence="11">General substrate transporter</fullName>
    </submittedName>
</protein>
<feature type="compositionally biased region" description="Basic and acidic residues" evidence="8">
    <location>
        <begin position="7"/>
        <end position="23"/>
    </location>
</feature>
<keyword evidence="2" id="KW-0813">Transport</keyword>
<keyword evidence="7 9" id="KW-0472">Membrane</keyword>
<dbReference type="InterPro" id="IPR020846">
    <property type="entry name" value="MFS_dom"/>
</dbReference>
<evidence type="ECO:0000256" key="1">
    <source>
        <dbReference type="ARBA" id="ARBA00004651"/>
    </source>
</evidence>
<dbReference type="PROSITE" id="PS00217">
    <property type="entry name" value="SUGAR_TRANSPORT_2"/>
    <property type="match status" value="1"/>
</dbReference>
<dbReference type="Pfam" id="PF00083">
    <property type="entry name" value="Sugar_tr"/>
    <property type="match status" value="1"/>
</dbReference>
<dbReference type="AlphaFoldDB" id="A0A158FVI3"/>
<comment type="caution">
    <text evidence="11">The sequence shown here is derived from an EMBL/GenBank/DDBJ whole genome shotgun (WGS) entry which is preliminary data.</text>
</comment>
<evidence type="ECO:0000256" key="7">
    <source>
        <dbReference type="ARBA" id="ARBA00023136"/>
    </source>
</evidence>
<dbReference type="InterPro" id="IPR005829">
    <property type="entry name" value="Sugar_transporter_CS"/>
</dbReference>
<feature type="transmembrane region" description="Helical" evidence="9">
    <location>
        <begin position="71"/>
        <end position="91"/>
    </location>
</feature>
<dbReference type="EMBL" id="FCON02000007">
    <property type="protein sequence ID" value="SAL23856.1"/>
    <property type="molecule type" value="Genomic_DNA"/>
</dbReference>
<feature type="domain" description="Major facilitator superfamily (MFS) profile" evidence="10">
    <location>
        <begin position="31"/>
        <end position="445"/>
    </location>
</feature>
<evidence type="ECO:0000256" key="5">
    <source>
        <dbReference type="ARBA" id="ARBA00022847"/>
    </source>
</evidence>
<gene>
    <name evidence="11" type="ORF">AWB68_01012</name>
</gene>
<sequence>MTTKSMTPRDLHEFDAPPSDHHTSTASLRRAVVGVTCGNMIEWFDFALYSSLATTIGRVFFQNEDRATQLLSIYATFAAGFLIRPIGSFVFGPIGDRYGRRVALTLSIALMSVATFCIAILPGYERIGMAAPILLLCIRLLQGLSTGGEYGGSCTFIAEHSPDKKRTFMTSWLEFGNISGFLLGGALVNLLTFSLGTASMEAWGWRIPFVVAGLAGLVALYLRLNVDESPVFKQMQENEKHQKGLAKSKSIVQLLIEEWPQLLKCAGLTAVFNITYYVALGYIPGYLSDVVGHPVQFGNLLAMIATLVMLAFIPVAGWLGDRVGAKKMIGLGCAVIIVGAIPAFKLLSSPSVAIVFAGLMMLVLAQLLFEGVMPATLASLFRAPVRYSGLAISYNVSVSLLGGTAPLINTWLIHRTGNPIIPAWYLMGGAVLGLIALKFVKDMTGKPLPM</sequence>
<evidence type="ECO:0000256" key="4">
    <source>
        <dbReference type="ARBA" id="ARBA00022692"/>
    </source>
</evidence>
<feature type="transmembrane region" description="Helical" evidence="9">
    <location>
        <begin position="262"/>
        <end position="283"/>
    </location>
</feature>
<dbReference type="InterPro" id="IPR005828">
    <property type="entry name" value="MFS_sugar_transport-like"/>
</dbReference>
<comment type="subcellular location">
    <subcellularLocation>
        <location evidence="1">Cell membrane</location>
        <topology evidence="1">Multi-pass membrane protein</topology>
    </subcellularLocation>
</comment>
<feature type="transmembrane region" description="Helical" evidence="9">
    <location>
        <begin position="103"/>
        <end position="124"/>
    </location>
</feature>
<evidence type="ECO:0000313" key="11">
    <source>
        <dbReference type="EMBL" id="SAL23856.1"/>
    </source>
</evidence>
<feature type="transmembrane region" description="Helical" evidence="9">
    <location>
        <begin position="420"/>
        <end position="440"/>
    </location>
</feature>
<dbReference type="Gene3D" id="1.20.1250.20">
    <property type="entry name" value="MFS general substrate transporter like domains"/>
    <property type="match status" value="2"/>
</dbReference>
<feature type="transmembrane region" description="Helical" evidence="9">
    <location>
        <begin position="295"/>
        <end position="316"/>
    </location>
</feature>
<keyword evidence="4 9" id="KW-0812">Transmembrane</keyword>
<dbReference type="FunFam" id="1.20.1250.20:FF:000001">
    <property type="entry name" value="Dicarboxylate MFS transporter"/>
    <property type="match status" value="1"/>
</dbReference>
<dbReference type="GO" id="GO:0005886">
    <property type="term" value="C:plasma membrane"/>
    <property type="evidence" value="ECO:0007669"/>
    <property type="project" value="UniProtKB-SubCell"/>
</dbReference>
<evidence type="ECO:0000259" key="10">
    <source>
        <dbReference type="PROSITE" id="PS50850"/>
    </source>
</evidence>
<evidence type="ECO:0000313" key="12">
    <source>
        <dbReference type="Proteomes" id="UP000054770"/>
    </source>
</evidence>
<accession>A0A158FVI3</accession>
<feature type="transmembrane region" description="Helical" evidence="9">
    <location>
        <begin position="172"/>
        <end position="191"/>
    </location>
</feature>
<proteinExistence type="predicted"/>
<evidence type="ECO:0000256" key="8">
    <source>
        <dbReference type="SAM" id="MobiDB-lite"/>
    </source>
</evidence>
<reference evidence="11" key="1">
    <citation type="submission" date="2016-01" db="EMBL/GenBank/DDBJ databases">
        <authorList>
            <person name="Peeters C."/>
        </authorList>
    </citation>
    <scope>NUCLEOTIDE SEQUENCE [LARGE SCALE GENOMIC DNA]</scope>
    <source>
        <strain evidence="11">LMG 22940</strain>
    </source>
</reference>
<dbReference type="PROSITE" id="PS50850">
    <property type="entry name" value="MFS"/>
    <property type="match status" value="1"/>
</dbReference>
<dbReference type="InterPro" id="IPR051084">
    <property type="entry name" value="H+-coupled_symporters"/>
</dbReference>
<name>A0A158FVI3_9BURK</name>
<dbReference type="SUPFAM" id="SSF103473">
    <property type="entry name" value="MFS general substrate transporter"/>
    <property type="match status" value="1"/>
</dbReference>
<evidence type="ECO:0000256" key="3">
    <source>
        <dbReference type="ARBA" id="ARBA00022475"/>
    </source>
</evidence>